<dbReference type="Proteomes" id="UP000570517">
    <property type="component" value="Unassembled WGS sequence"/>
</dbReference>
<protein>
    <recommendedName>
        <fullName evidence="3">Probable cytochrome c oxidase subunit 3</fullName>
    </recommendedName>
    <alternativeName>
        <fullName evidence="7">Cytochrome aa3 subunit 3</fullName>
    </alternativeName>
</protein>
<dbReference type="PANTHER" id="PTHR11403">
    <property type="entry name" value="CYTOCHROME C OXIDASE SUBUNIT III"/>
    <property type="match status" value="1"/>
</dbReference>
<dbReference type="Pfam" id="PF00510">
    <property type="entry name" value="COX3"/>
    <property type="match status" value="1"/>
</dbReference>
<feature type="transmembrane region" description="Helical" evidence="10">
    <location>
        <begin position="174"/>
        <end position="193"/>
    </location>
</feature>
<dbReference type="InterPro" id="IPR000298">
    <property type="entry name" value="Cyt_c_oxidase-like_su3"/>
</dbReference>
<evidence type="ECO:0000256" key="8">
    <source>
        <dbReference type="ARBA" id="ARBA00047816"/>
    </source>
</evidence>
<dbReference type="RefSeq" id="WP_372238552.1">
    <property type="nucleotide sequence ID" value="NZ_JABFYL010000019.1"/>
</dbReference>
<keyword evidence="4 9" id="KW-0812">Transmembrane</keyword>
<comment type="caution">
    <text evidence="12">The sequence shown here is derived from an EMBL/GenBank/DDBJ whole genome shotgun (WGS) entry which is preliminary data.</text>
</comment>
<proteinExistence type="inferred from homology"/>
<evidence type="ECO:0000256" key="1">
    <source>
        <dbReference type="ARBA" id="ARBA00004141"/>
    </source>
</evidence>
<evidence type="ECO:0000256" key="7">
    <source>
        <dbReference type="ARBA" id="ARBA00031400"/>
    </source>
</evidence>
<dbReference type="AlphaFoldDB" id="A0A850PHM6"/>
<evidence type="ECO:0000256" key="4">
    <source>
        <dbReference type="ARBA" id="ARBA00022692"/>
    </source>
</evidence>
<accession>A0A850PHM6</accession>
<evidence type="ECO:0000313" key="12">
    <source>
        <dbReference type="EMBL" id="NVN49931.1"/>
    </source>
</evidence>
<dbReference type="InterPro" id="IPR035973">
    <property type="entry name" value="Cyt_c_oxidase_su3-like_sf"/>
</dbReference>
<feature type="transmembrane region" description="Helical" evidence="10">
    <location>
        <begin position="89"/>
        <end position="107"/>
    </location>
</feature>
<feature type="domain" description="Heme-copper oxidase subunit III family profile" evidence="11">
    <location>
        <begin position="19"/>
        <end position="194"/>
    </location>
</feature>
<dbReference type="PROSITE" id="PS50253">
    <property type="entry name" value="COX3"/>
    <property type="match status" value="1"/>
</dbReference>
<gene>
    <name evidence="12" type="ORF">HLY00_1319</name>
</gene>
<evidence type="ECO:0000256" key="10">
    <source>
        <dbReference type="SAM" id="Phobius"/>
    </source>
</evidence>
<evidence type="ECO:0000256" key="2">
    <source>
        <dbReference type="ARBA" id="ARBA00010581"/>
    </source>
</evidence>
<evidence type="ECO:0000256" key="3">
    <source>
        <dbReference type="ARBA" id="ARBA00022347"/>
    </source>
</evidence>
<organism evidence="12 13">
    <name type="scientific">Mycolicibacterium hippocampi</name>
    <dbReference type="NCBI Taxonomy" id="659824"/>
    <lineage>
        <taxon>Bacteria</taxon>
        <taxon>Bacillati</taxon>
        <taxon>Actinomycetota</taxon>
        <taxon>Actinomycetes</taxon>
        <taxon>Mycobacteriales</taxon>
        <taxon>Mycobacteriaceae</taxon>
        <taxon>Mycolicibacterium</taxon>
    </lineage>
</organism>
<dbReference type="InterPro" id="IPR024791">
    <property type="entry name" value="Cyt_c/ubiquinol_Oxase_su3"/>
</dbReference>
<evidence type="ECO:0000256" key="6">
    <source>
        <dbReference type="ARBA" id="ARBA00023136"/>
    </source>
</evidence>
<dbReference type="GO" id="GO:0004129">
    <property type="term" value="F:cytochrome-c oxidase activity"/>
    <property type="evidence" value="ECO:0007669"/>
    <property type="project" value="UniProtKB-EC"/>
</dbReference>
<keyword evidence="13" id="KW-1185">Reference proteome</keyword>
<comment type="catalytic activity">
    <reaction evidence="8">
        <text>4 Fe(II)-[cytochrome c] + O2 + 8 H(+)(in) = 4 Fe(III)-[cytochrome c] + 2 H2O + 4 H(+)(out)</text>
        <dbReference type="Rhea" id="RHEA:11436"/>
        <dbReference type="Rhea" id="RHEA-COMP:10350"/>
        <dbReference type="Rhea" id="RHEA-COMP:14399"/>
        <dbReference type="ChEBI" id="CHEBI:15377"/>
        <dbReference type="ChEBI" id="CHEBI:15378"/>
        <dbReference type="ChEBI" id="CHEBI:15379"/>
        <dbReference type="ChEBI" id="CHEBI:29033"/>
        <dbReference type="ChEBI" id="CHEBI:29034"/>
        <dbReference type="EC" id="7.1.1.9"/>
    </reaction>
</comment>
<feature type="transmembrane region" description="Helical" evidence="10">
    <location>
        <begin position="21"/>
        <end position="40"/>
    </location>
</feature>
<dbReference type="InterPro" id="IPR013833">
    <property type="entry name" value="Cyt_c_oxidase_su3_a-hlx"/>
</dbReference>
<dbReference type="GO" id="GO:0016491">
    <property type="term" value="F:oxidoreductase activity"/>
    <property type="evidence" value="ECO:0007669"/>
    <property type="project" value="UniProtKB-KW"/>
</dbReference>
<dbReference type="SUPFAM" id="SSF81452">
    <property type="entry name" value="Cytochrome c oxidase subunit III-like"/>
    <property type="match status" value="1"/>
</dbReference>
<sequence length="194" mass="20941">MSTGLTTPPGTRRIPGESGTWVFLFGDMLVFGAFFVTFLVERAKAPDVFDVARTTLHLGVGVANTLVLLTSSLFVVLALGAMRAGARSVATRAVAAAIGCGLVFVALKVFEYVSLVGAGHGPGANHFYLYYFILTGLHLFHVTVGLAVLAFMLTQTRRDELSHTRTALVEGAACFWHLVDLLWIFLFALLYLVS</sequence>
<feature type="transmembrane region" description="Helical" evidence="10">
    <location>
        <begin position="60"/>
        <end position="82"/>
    </location>
</feature>
<evidence type="ECO:0000313" key="13">
    <source>
        <dbReference type="Proteomes" id="UP000570517"/>
    </source>
</evidence>
<dbReference type="GO" id="GO:0019646">
    <property type="term" value="P:aerobic electron transport chain"/>
    <property type="evidence" value="ECO:0007669"/>
    <property type="project" value="InterPro"/>
</dbReference>
<keyword evidence="6 10" id="KW-0472">Membrane</keyword>
<dbReference type="PANTHER" id="PTHR11403:SF6">
    <property type="entry name" value="NITRIC OXIDE REDUCTASE SUBUNIT E"/>
    <property type="match status" value="1"/>
</dbReference>
<evidence type="ECO:0000256" key="5">
    <source>
        <dbReference type="ARBA" id="ARBA00022989"/>
    </source>
</evidence>
<dbReference type="EMBL" id="JABFYL010000019">
    <property type="protein sequence ID" value="NVN49931.1"/>
    <property type="molecule type" value="Genomic_DNA"/>
</dbReference>
<dbReference type="GO" id="GO:0005886">
    <property type="term" value="C:plasma membrane"/>
    <property type="evidence" value="ECO:0007669"/>
    <property type="project" value="UniProtKB-SubCell"/>
</dbReference>
<name>A0A850PHM6_9MYCO</name>
<keyword evidence="12" id="KW-0560">Oxidoreductase</keyword>
<keyword evidence="5 10" id="KW-1133">Transmembrane helix</keyword>
<evidence type="ECO:0000259" key="11">
    <source>
        <dbReference type="PROSITE" id="PS50253"/>
    </source>
</evidence>
<comment type="similarity">
    <text evidence="2 9">Belongs to the cytochrome c oxidase subunit 3 family.</text>
</comment>
<dbReference type="Gene3D" id="1.20.120.80">
    <property type="entry name" value="Cytochrome c oxidase, subunit III, four-helix bundle"/>
    <property type="match status" value="1"/>
</dbReference>
<comment type="subcellular location">
    <subcellularLocation>
        <location evidence="9">Cell membrane</location>
        <topology evidence="9">Multi-pass membrane protein</topology>
    </subcellularLocation>
    <subcellularLocation>
        <location evidence="1">Membrane</location>
        <topology evidence="1">Multi-pass membrane protein</topology>
    </subcellularLocation>
</comment>
<evidence type="ECO:0000256" key="9">
    <source>
        <dbReference type="RuleBase" id="RU003376"/>
    </source>
</evidence>
<feature type="transmembrane region" description="Helical" evidence="10">
    <location>
        <begin position="127"/>
        <end position="153"/>
    </location>
</feature>
<reference evidence="12 13" key="1">
    <citation type="submission" date="2020-05" db="EMBL/GenBank/DDBJ databases">
        <title>Draft genome sequence of Mycobacterium hippocampi DL, isolated from European seabass, Dicentrarchus labrax, reared in fish farms.</title>
        <authorList>
            <person name="Stathopoulou P."/>
            <person name="Asimakis E."/>
            <person name="Tzokas K."/>
            <person name="Batargias C."/>
            <person name="Tsiamis G."/>
        </authorList>
    </citation>
    <scope>NUCLEOTIDE SEQUENCE [LARGE SCALE GENOMIC DNA]</scope>
    <source>
        <strain evidence="12 13">DL</strain>
    </source>
</reference>